<evidence type="ECO:0000313" key="1">
    <source>
        <dbReference type="EMBL" id="KAA1073295.1"/>
    </source>
</evidence>
<dbReference type="Proteomes" id="UP000324748">
    <property type="component" value="Unassembled WGS sequence"/>
</dbReference>
<comment type="caution">
    <text evidence="1">The sequence shown here is derived from an EMBL/GenBank/DDBJ whole genome shotgun (WGS) entry which is preliminary data.</text>
</comment>
<dbReference type="OrthoDB" id="10271501at2759"/>
<dbReference type="AlphaFoldDB" id="A0A5B0M953"/>
<sequence>MRRTLVSNKASGYELFFGPEAVRLKTPDVVPQPIIATLPVGYNAGDQIVLDEIENKWDYKPNIDLHSGLSFPRHQEGTRAARRELAQSCNQSNQRLVTILSNKAPHV</sequence>
<reference evidence="1 2" key="1">
    <citation type="submission" date="2019-05" db="EMBL/GenBank/DDBJ databases">
        <title>Emergence of the Ug99 lineage of the wheat stem rust pathogen through somatic hybridization.</title>
        <authorList>
            <person name="Li F."/>
            <person name="Upadhyaya N.M."/>
            <person name="Sperschneider J."/>
            <person name="Matny O."/>
            <person name="Nguyen-Phuc H."/>
            <person name="Mago R."/>
            <person name="Raley C."/>
            <person name="Miller M.E."/>
            <person name="Silverstein K.A.T."/>
            <person name="Henningsen E."/>
            <person name="Hirsch C.D."/>
            <person name="Visser B."/>
            <person name="Pretorius Z.A."/>
            <person name="Steffenson B.J."/>
            <person name="Schwessinger B."/>
            <person name="Dodds P.N."/>
            <person name="Figueroa M."/>
        </authorList>
    </citation>
    <scope>NUCLEOTIDE SEQUENCE [LARGE SCALE GENOMIC DNA]</scope>
    <source>
        <strain evidence="1">21-0</strain>
    </source>
</reference>
<gene>
    <name evidence="1" type="ORF">PGT21_007703</name>
</gene>
<protein>
    <submittedName>
        <fullName evidence="1">Uncharacterized protein</fullName>
    </submittedName>
</protein>
<dbReference type="EMBL" id="VSWC01000158">
    <property type="protein sequence ID" value="KAA1073295.1"/>
    <property type="molecule type" value="Genomic_DNA"/>
</dbReference>
<accession>A0A5B0M953</accession>
<evidence type="ECO:0000313" key="2">
    <source>
        <dbReference type="Proteomes" id="UP000324748"/>
    </source>
</evidence>
<keyword evidence="2" id="KW-1185">Reference proteome</keyword>
<organism evidence="1 2">
    <name type="scientific">Puccinia graminis f. sp. tritici</name>
    <dbReference type="NCBI Taxonomy" id="56615"/>
    <lineage>
        <taxon>Eukaryota</taxon>
        <taxon>Fungi</taxon>
        <taxon>Dikarya</taxon>
        <taxon>Basidiomycota</taxon>
        <taxon>Pucciniomycotina</taxon>
        <taxon>Pucciniomycetes</taxon>
        <taxon>Pucciniales</taxon>
        <taxon>Pucciniaceae</taxon>
        <taxon>Puccinia</taxon>
    </lineage>
</organism>
<proteinExistence type="predicted"/>
<name>A0A5B0M953_PUCGR</name>